<gene>
    <name evidence="2" type="ORF">UFOVP34_80</name>
    <name evidence="1" type="ORF">UFOVP51_26</name>
</gene>
<organism evidence="2">
    <name type="scientific">uncultured Caudovirales phage</name>
    <dbReference type="NCBI Taxonomy" id="2100421"/>
    <lineage>
        <taxon>Viruses</taxon>
        <taxon>Duplodnaviria</taxon>
        <taxon>Heunggongvirae</taxon>
        <taxon>Uroviricota</taxon>
        <taxon>Caudoviricetes</taxon>
        <taxon>Peduoviridae</taxon>
        <taxon>Maltschvirus</taxon>
        <taxon>Maltschvirus maltsch</taxon>
    </lineage>
</organism>
<evidence type="ECO:0000313" key="1">
    <source>
        <dbReference type="EMBL" id="CAB4124115.1"/>
    </source>
</evidence>
<evidence type="ECO:0000313" key="2">
    <source>
        <dbReference type="EMBL" id="CAB4241110.1"/>
    </source>
</evidence>
<accession>A0A6J5TC61</accession>
<reference evidence="2" key="1">
    <citation type="submission" date="2020-05" db="EMBL/GenBank/DDBJ databases">
        <authorList>
            <person name="Chiriac C."/>
            <person name="Salcher M."/>
            <person name="Ghai R."/>
            <person name="Kavagutti S V."/>
        </authorList>
    </citation>
    <scope>NUCLEOTIDE SEQUENCE</scope>
</reference>
<sequence>MKEMMSFFEANLLNAQKIRKEKGLEDLNIDEIVDLYKKSTKGNDEILNFYKDYPGFLEEIEFRMYKTFDPYDYEAHELYSEIFNKIATYPKLSQFLRREINLKGE</sequence>
<protein>
    <submittedName>
        <fullName evidence="2">Uncharacterized protein</fullName>
    </submittedName>
</protein>
<name>A0A6J5TC61_9CAUD</name>
<dbReference type="EMBL" id="LR797816">
    <property type="protein sequence ID" value="CAB4241110.1"/>
    <property type="molecule type" value="Genomic_DNA"/>
</dbReference>
<proteinExistence type="predicted"/>
<dbReference type="EMBL" id="LR796177">
    <property type="protein sequence ID" value="CAB4124115.1"/>
    <property type="molecule type" value="Genomic_DNA"/>
</dbReference>